<name>A0A099Y9U5_LIMMU</name>
<evidence type="ECO:0000256" key="4">
    <source>
        <dbReference type="ARBA" id="ARBA00023270"/>
    </source>
</evidence>
<evidence type="ECO:0000256" key="5">
    <source>
        <dbReference type="HAMAP-Rule" id="MF_00214"/>
    </source>
</evidence>
<dbReference type="EC" id="4.2.1.10" evidence="5"/>
<protein>
    <recommendedName>
        <fullName evidence="5">3-dehydroquinate dehydratase</fullName>
        <shortName evidence="5">3-dehydroquinase</shortName>
        <ecNumber evidence="5">4.2.1.10</ecNumber>
    </recommendedName>
    <alternativeName>
        <fullName evidence="5">Type I DHQase</fullName>
    </alternativeName>
    <alternativeName>
        <fullName evidence="5">Type I dehydroquinase</fullName>
        <shortName evidence="5">DHQ1</shortName>
    </alternativeName>
</protein>
<keyword evidence="5" id="KW-0028">Amino-acid biosynthesis</keyword>
<dbReference type="InterPro" id="IPR050146">
    <property type="entry name" value="Type-I_3-dehydroquinase"/>
</dbReference>
<dbReference type="UniPathway" id="UPA00053">
    <property type="reaction ID" value="UER00086"/>
</dbReference>
<keyword evidence="3 5" id="KW-0456">Lyase</keyword>
<gene>
    <name evidence="5" type="primary">aroD</name>
    <name evidence="6" type="ORF">LX03_11165</name>
</gene>
<dbReference type="Pfam" id="PF01487">
    <property type="entry name" value="DHquinase_I"/>
    <property type="match status" value="1"/>
</dbReference>
<feature type="binding site" evidence="5">
    <location>
        <position position="212"/>
    </location>
    <ligand>
        <name>3-dehydroquinate</name>
        <dbReference type="ChEBI" id="CHEBI:32364"/>
    </ligand>
</feature>
<reference evidence="6 7" key="1">
    <citation type="submission" date="2014-09" db="EMBL/GenBank/DDBJ databases">
        <title>Lactobacillus mucosae CRL573 Genome Sequencing.</title>
        <authorList>
            <person name="Bleckwedel J."/>
            <person name="Teran L.C."/>
            <person name="Bonacina J."/>
            <person name="Saavedra L."/>
            <person name="Mozzi F.B."/>
            <person name="Raya R.R."/>
        </authorList>
    </citation>
    <scope>NUCLEOTIDE SEQUENCE [LARGE SCALE GENOMIC DNA]</scope>
    <source>
        <strain evidence="6 7">CRL573</strain>
    </source>
</reference>
<dbReference type="PANTHER" id="PTHR43699">
    <property type="entry name" value="3-DEHYDROQUINATE DEHYDRATASE"/>
    <property type="match status" value="1"/>
</dbReference>
<feature type="binding site" evidence="5">
    <location>
        <position position="235"/>
    </location>
    <ligand>
        <name>3-dehydroquinate</name>
        <dbReference type="ChEBI" id="CHEBI:32364"/>
    </ligand>
</feature>
<evidence type="ECO:0000313" key="7">
    <source>
        <dbReference type="Proteomes" id="UP000030001"/>
    </source>
</evidence>
<dbReference type="FunFam" id="3.20.20.70:FF:000047">
    <property type="entry name" value="3-dehydroquinate dehydratase"/>
    <property type="match status" value="1"/>
</dbReference>
<comment type="caution">
    <text evidence="5">Lacks conserved residue(s) required for the propagation of feature annotation.</text>
</comment>
<dbReference type="SUPFAM" id="SSF51569">
    <property type="entry name" value="Aldolase"/>
    <property type="match status" value="1"/>
</dbReference>
<dbReference type="GO" id="GO:0046279">
    <property type="term" value="P:3,4-dihydroxybenzoate biosynthetic process"/>
    <property type="evidence" value="ECO:0007669"/>
    <property type="project" value="UniProtKB-ARBA"/>
</dbReference>
<dbReference type="GO" id="GO:0009423">
    <property type="term" value="P:chorismate biosynthetic process"/>
    <property type="evidence" value="ECO:0007669"/>
    <property type="project" value="UniProtKB-UniRule"/>
</dbReference>
<dbReference type="Proteomes" id="UP000030001">
    <property type="component" value="Unassembled WGS sequence"/>
</dbReference>
<dbReference type="InterPro" id="IPR013785">
    <property type="entry name" value="Aldolase_TIM"/>
</dbReference>
<dbReference type="CDD" id="cd00502">
    <property type="entry name" value="DHQase_I"/>
    <property type="match status" value="1"/>
</dbReference>
<comment type="catalytic activity">
    <reaction evidence="1 5">
        <text>3-dehydroquinate = 3-dehydroshikimate + H2O</text>
        <dbReference type="Rhea" id="RHEA:21096"/>
        <dbReference type="ChEBI" id="CHEBI:15377"/>
        <dbReference type="ChEBI" id="CHEBI:16630"/>
        <dbReference type="ChEBI" id="CHEBI:32364"/>
        <dbReference type="EC" id="4.2.1.10"/>
    </reaction>
</comment>
<feature type="active site" description="Schiff-base intermediate with substrate" evidence="5">
    <location>
        <position position="170"/>
    </location>
</feature>
<evidence type="ECO:0000256" key="1">
    <source>
        <dbReference type="ARBA" id="ARBA00001864"/>
    </source>
</evidence>
<comment type="subunit">
    <text evidence="5">Homodimer.</text>
</comment>
<sequence length="250" mass="27036">MKKVKLNNVVLGDGSPKIAVPIVAADQTAIIEQARTVLAAQPDVVEWRIDFLAGVLDPEKLKAAALDLRQTLGETPLLTTFRTAKEGGNLVVDDETYFQIVRLVVENELTLAIDVELFHPKEGVMRIIKLAHDHGIKVIMSSHDFKQTPTDCEIYYRLHRMADLGADVAKIAVMPQNPADVLTLLSATHQANEKLDLPLITMAMGDLGKVTRIAGAVFGSALTFGTVGTASAPGQLSIADLRQALANLRI</sequence>
<dbReference type="InterPro" id="IPR001381">
    <property type="entry name" value="DHquinase_I"/>
</dbReference>
<keyword evidence="4 5" id="KW-0704">Schiff base</keyword>
<dbReference type="AlphaFoldDB" id="A0A099Y9U5"/>
<dbReference type="HAMAP" id="MF_00214">
    <property type="entry name" value="AroD"/>
    <property type="match status" value="1"/>
</dbReference>
<keyword evidence="2 5" id="KW-0057">Aromatic amino acid biosynthesis</keyword>
<evidence type="ECO:0000256" key="3">
    <source>
        <dbReference type="ARBA" id="ARBA00023239"/>
    </source>
</evidence>
<feature type="binding site" evidence="5">
    <location>
        <position position="231"/>
    </location>
    <ligand>
        <name>3-dehydroquinate</name>
        <dbReference type="ChEBI" id="CHEBI:32364"/>
    </ligand>
</feature>
<dbReference type="PANTHER" id="PTHR43699:SF1">
    <property type="entry name" value="3-DEHYDROQUINATE DEHYDRATASE"/>
    <property type="match status" value="1"/>
</dbReference>
<dbReference type="EMBL" id="JROC01000038">
    <property type="protein sequence ID" value="KGL66156.1"/>
    <property type="molecule type" value="Genomic_DNA"/>
</dbReference>
<dbReference type="GO" id="GO:0003855">
    <property type="term" value="F:3-dehydroquinate dehydratase activity"/>
    <property type="evidence" value="ECO:0007669"/>
    <property type="project" value="UniProtKB-UniRule"/>
</dbReference>
<accession>A0A099Y9U5</accession>
<dbReference type="GO" id="GO:0009073">
    <property type="term" value="P:aromatic amino acid family biosynthetic process"/>
    <property type="evidence" value="ECO:0007669"/>
    <property type="project" value="UniProtKB-KW"/>
</dbReference>
<proteinExistence type="inferred from homology"/>
<comment type="function">
    <text evidence="5">Involved in the third step of the chorismate pathway, which leads to the biosynthesis of aromatic amino acids. Catalyzes the cis-dehydration of 3-dehydroquinate (DHQ) and introduces the first double bond of the aromatic ring to yield 3-dehydroshikimate.</text>
</comment>
<comment type="pathway">
    <text evidence="5">Metabolic intermediate biosynthesis; chorismate biosynthesis; chorismate from D-erythrose 4-phosphate and phosphoenolpyruvate: step 3/7.</text>
</comment>
<feature type="binding site" evidence="5">
    <location>
        <begin position="46"/>
        <end position="48"/>
    </location>
    <ligand>
        <name>3-dehydroquinate</name>
        <dbReference type="ChEBI" id="CHEBI:32364"/>
    </ligand>
</feature>
<evidence type="ECO:0000313" key="6">
    <source>
        <dbReference type="EMBL" id="KGL66156.1"/>
    </source>
</evidence>
<dbReference type="NCBIfam" id="TIGR01093">
    <property type="entry name" value="aroD"/>
    <property type="match status" value="1"/>
</dbReference>
<comment type="similarity">
    <text evidence="5">Belongs to the type-I 3-dehydroquinase family.</text>
</comment>
<feature type="binding site" evidence="5">
    <location>
        <position position="82"/>
    </location>
    <ligand>
        <name>3-dehydroquinate</name>
        <dbReference type="ChEBI" id="CHEBI:32364"/>
    </ligand>
</feature>
<evidence type="ECO:0000256" key="2">
    <source>
        <dbReference type="ARBA" id="ARBA00023141"/>
    </source>
</evidence>
<comment type="caution">
    <text evidence="6">The sequence shown here is derived from an EMBL/GenBank/DDBJ whole genome shotgun (WGS) entry which is preliminary data.</text>
</comment>
<feature type="active site" description="Proton donor/acceptor" evidence="5">
    <location>
        <position position="143"/>
    </location>
</feature>
<organism evidence="6 7">
    <name type="scientific">Limosilactobacillus mucosae</name>
    <name type="common">Lactobacillus mucosae</name>
    <dbReference type="NCBI Taxonomy" id="97478"/>
    <lineage>
        <taxon>Bacteria</taxon>
        <taxon>Bacillati</taxon>
        <taxon>Bacillota</taxon>
        <taxon>Bacilli</taxon>
        <taxon>Lactobacillales</taxon>
        <taxon>Lactobacillaceae</taxon>
        <taxon>Limosilactobacillus</taxon>
    </lineage>
</organism>
<dbReference type="Gene3D" id="3.20.20.70">
    <property type="entry name" value="Aldolase class I"/>
    <property type="match status" value="1"/>
</dbReference>
<dbReference type="GO" id="GO:0008652">
    <property type="term" value="P:amino acid biosynthetic process"/>
    <property type="evidence" value="ECO:0007669"/>
    <property type="project" value="UniProtKB-KW"/>
</dbReference>